<dbReference type="GO" id="GO:0044718">
    <property type="term" value="P:siderophore transmembrane transport"/>
    <property type="evidence" value="ECO:0007669"/>
    <property type="project" value="TreeGrafter"/>
</dbReference>
<evidence type="ECO:0000313" key="14">
    <source>
        <dbReference type="Proteomes" id="UP000027318"/>
    </source>
</evidence>
<dbReference type="AlphaFoldDB" id="A0A063Y1U3"/>
<dbReference type="OrthoDB" id="9758929at2"/>
<evidence type="ECO:0000259" key="12">
    <source>
        <dbReference type="Pfam" id="PF07715"/>
    </source>
</evidence>
<feature type="chain" id="PRO_5001620095" evidence="10">
    <location>
        <begin position="27"/>
        <end position="713"/>
    </location>
</feature>
<dbReference type="GO" id="GO:0009279">
    <property type="term" value="C:cell outer membrane"/>
    <property type="evidence" value="ECO:0007669"/>
    <property type="project" value="UniProtKB-SubCell"/>
</dbReference>
<organism evidence="13 14">
    <name type="scientific">Nitrincola lacisaponensis</name>
    <dbReference type="NCBI Taxonomy" id="267850"/>
    <lineage>
        <taxon>Bacteria</taxon>
        <taxon>Pseudomonadati</taxon>
        <taxon>Pseudomonadota</taxon>
        <taxon>Gammaproteobacteria</taxon>
        <taxon>Oceanospirillales</taxon>
        <taxon>Oceanospirillaceae</taxon>
        <taxon>Nitrincola</taxon>
    </lineage>
</organism>
<accession>A0A063Y1U3</accession>
<feature type="domain" description="TonB-dependent receptor-like beta-barrel" evidence="11">
    <location>
        <begin position="204"/>
        <end position="685"/>
    </location>
</feature>
<evidence type="ECO:0000256" key="3">
    <source>
        <dbReference type="ARBA" id="ARBA00022452"/>
    </source>
</evidence>
<dbReference type="GO" id="GO:0015344">
    <property type="term" value="F:siderophore uptake transmembrane transporter activity"/>
    <property type="evidence" value="ECO:0007669"/>
    <property type="project" value="TreeGrafter"/>
</dbReference>
<keyword evidence="5 9" id="KW-0798">TonB box</keyword>
<dbReference type="EMBL" id="JMSZ01000028">
    <property type="protein sequence ID" value="KDE39654.1"/>
    <property type="molecule type" value="Genomic_DNA"/>
</dbReference>
<keyword evidence="13" id="KW-0675">Receptor</keyword>
<keyword evidence="4 8" id="KW-0812">Transmembrane</keyword>
<keyword evidence="6 8" id="KW-0472">Membrane</keyword>
<comment type="similarity">
    <text evidence="8 9">Belongs to the TonB-dependent receptor family.</text>
</comment>
<dbReference type="Gene3D" id="2.40.170.20">
    <property type="entry name" value="TonB-dependent receptor, beta-barrel domain"/>
    <property type="match status" value="1"/>
</dbReference>
<name>A0A063Y1U3_9GAMM</name>
<dbReference type="RefSeq" id="WP_036547064.1">
    <property type="nucleotide sequence ID" value="NZ_JMSZ01000028.1"/>
</dbReference>
<dbReference type="InterPro" id="IPR037066">
    <property type="entry name" value="Plug_dom_sf"/>
</dbReference>
<dbReference type="PANTHER" id="PTHR30069:SF27">
    <property type="entry name" value="BLL4766 PROTEIN"/>
    <property type="match status" value="1"/>
</dbReference>
<evidence type="ECO:0000313" key="13">
    <source>
        <dbReference type="EMBL" id="KDE39654.1"/>
    </source>
</evidence>
<gene>
    <name evidence="13" type="ORF">ADINL_1932</name>
</gene>
<evidence type="ECO:0000256" key="9">
    <source>
        <dbReference type="RuleBase" id="RU003357"/>
    </source>
</evidence>
<reference evidence="13 14" key="1">
    <citation type="journal article" date="2005" name="Int. J. Syst. Evol. Microbiol.">
        <title>Nitrincola lacisaponensis gen. nov., sp. nov., a novel alkaliphilic bacterium isolated from an alkaline, saline lake.</title>
        <authorList>
            <person name="Dimitriu P.A."/>
            <person name="Shukla S.K."/>
            <person name="Conradt J."/>
            <person name="Marquez M.C."/>
            <person name="Ventosa A."/>
            <person name="Maglia A."/>
            <person name="Peyton B.M."/>
            <person name="Pinkart H.C."/>
            <person name="Mormile M.R."/>
        </authorList>
    </citation>
    <scope>NUCLEOTIDE SEQUENCE [LARGE SCALE GENOMIC DNA]</scope>
    <source>
        <strain evidence="13 14">4CA</strain>
    </source>
</reference>
<feature type="signal peptide" evidence="10">
    <location>
        <begin position="1"/>
        <end position="26"/>
    </location>
</feature>
<dbReference type="Gene3D" id="2.170.130.10">
    <property type="entry name" value="TonB-dependent receptor, plug domain"/>
    <property type="match status" value="1"/>
</dbReference>
<dbReference type="InterPro" id="IPR036942">
    <property type="entry name" value="Beta-barrel_TonB_sf"/>
</dbReference>
<dbReference type="Pfam" id="PF00593">
    <property type="entry name" value="TonB_dep_Rec_b-barrel"/>
    <property type="match status" value="1"/>
</dbReference>
<evidence type="ECO:0000256" key="5">
    <source>
        <dbReference type="ARBA" id="ARBA00023077"/>
    </source>
</evidence>
<keyword evidence="14" id="KW-1185">Reference proteome</keyword>
<proteinExistence type="inferred from homology"/>
<dbReference type="PROSITE" id="PS52016">
    <property type="entry name" value="TONB_DEPENDENT_REC_3"/>
    <property type="match status" value="1"/>
</dbReference>
<evidence type="ECO:0000256" key="1">
    <source>
        <dbReference type="ARBA" id="ARBA00004571"/>
    </source>
</evidence>
<dbReference type="STRING" id="267850.ADINL_1932"/>
<keyword evidence="3 8" id="KW-1134">Transmembrane beta strand</keyword>
<dbReference type="InterPro" id="IPR000531">
    <property type="entry name" value="Beta-barrel_TonB"/>
</dbReference>
<dbReference type="PANTHER" id="PTHR30069">
    <property type="entry name" value="TONB-DEPENDENT OUTER MEMBRANE RECEPTOR"/>
    <property type="match status" value="1"/>
</dbReference>
<dbReference type="SUPFAM" id="SSF56935">
    <property type="entry name" value="Porins"/>
    <property type="match status" value="1"/>
</dbReference>
<keyword evidence="10" id="KW-0732">Signal</keyword>
<keyword evidence="7 8" id="KW-0998">Cell outer membrane</keyword>
<evidence type="ECO:0000256" key="2">
    <source>
        <dbReference type="ARBA" id="ARBA00022448"/>
    </source>
</evidence>
<dbReference type="Pfam" id="PF07715">
    <property type="entry name" value="Plug"/>
    <property type="match status" value="1"/>
</dbReference>
<evidence type="ECO:0000256" key="10">
    <source>
        <dbReference type="SAM" id="SignalP"/>
    </source>
</evidence>
<evidence type="ECO:0000256" key="4">
    <source>
        <dbReference type="ARBA" id="ARBA00022692"/>
    </source>
</evidence>
<sequence length="713" mass="80275">MQKRYIHSTLLTCLTGLFGMTSVSVAASQLDESAFLIDIPIVTSATRLSQQQSDAPVAMTVIDRATIAASGAQTVPDLFRLVPGFQVAHVNTNKYAVTYHGHSDDFPRRLEVMIDGRSVYMPLISSPDWTSLGLHLDDIERIEVVRGSNTATHGSNAFMGAINIITRHPSTEARASGSITLGSLNTQNSNLRFSGHNSIGHYRLSGGYEENTGSQRFGDGARRNYLNFSGSFAPTIRDQIEIWAGVDRGHTTGGSLKMNENQTLNNIVTMRRDYRSDFQHLSWNRILDTNLSLELKGYRNALDLAEQQPSIDDILRAELNNDVYLFWKNNPGIFNNCAILPVNLIATCNQYNRYLNAFNSTPALRLLNENGSTTQEDIQVSLTHQESWISTSSGIGYRRDSGSGRTLFDQGDISSSRYRAFVNAAVTPSPAYTLNIGTMYEKEDSGPSAISARAGLNIHLTPDLSLRLGLSQSERLPSLHERYGESTIYYNGDGNEIFNAFRRPNPDLKPERVVSHEFGALYRFSTIPGTLDLRLFKEDVSRGIETYRATFPETQENGSSTTHVSKNLSSWTSQGAEVQLKLQPRNDLWMLLNYAYINSTKPPYFNGNQWTSRTDALAPRHSASALVSWHPRPDLQLSASHYFVDRFHWFEGDTRDAYNRTDLRIAKLWTPNMQTQAELSLTLQNALGPTYQEFYDYHDFERRVFMQFRLKYH</sequence>
<evidence type="ECO:0000256" key="6">
    <source>
        <dbReference type="ARBA" id="ARBA00023136"/>
    </source>
</evidence>
<comment type="caution">
    <text evidence="13">The sequence shown here is derived from an EMBL/GenBank/DDBJ whole genome shotgun (WGS) entry which is preliminary data.</text>
</comment>
<feature type="domain" description="TonB-dependent receptor plug" evidence="12">
    <location>
        <begin position="52"/>
        <end position="161"/>
    </location>
</feature>
<evidence type="ECO:0000259" key="11">
    <source>
        <dbReference type="Pfam" id="PF00593"/>
    </source>
</evidence>
<dbReference type="InterPro" id="IPR039426">
    <property type="entry name" value="TonB-dep_rcpt-like"/>
</dbReference>
<dbReference type="Proteomes" id="UP000027318">
    <property type="component" value="Unassembled WGS sequence"/>
</dbReference>
<comment type="subcellular location">
    <subcellularLocation>
        <location evidence="1 8">Cell outer membrane</location>
        <topology evidence="1 8">Multi-pass membrane protein</topology>
    </subcellularLocation>
</comment>
<protein>
    <submittedName>
        <fullName evidence="13">TonB-dependent receptor</fullName>
    </submittedName>
</protein>
<dbReference type="InterPro" id="IPR012910">
    <property type="entry name" value="Plug_dom"/>
</dbReference>
<evidence type="ECO:0000256" key="8">
    <source>
        <dbReference type="PROSITE-ProRule" id="PRU01360"/>
    </source>
</evidence>
<keyword evidence="2 8" id="KW-0813">Transport</keyword>
<evidence type="ECO:0000256" key="7">
    <source>
        <dbReference type="ARBA" id="ARBA00023237"/>
    </source>
</evidence>